<proteinExistence type="predicted"/>
<organism evidence="1 2">
    <name type="scientific">Marine Group I thaumarchaeote SCGC AAA799-N04</name>
    <dbReference type="NCBI Taxonomy" id="1502293"/>
    <lineage>
        <taxon>Archaea</taxon>
        <taxon>Nitrososphaerota</taxon>
        <taxon>Marine Group I</taxon>
    </lineage>
</organism>
<dbReference type="AlphaFoldDB" id="A0A081RMQ8"/>
<evidence type="ECO:0000313" key="1">
    <source>
        <dbReference type="EMBL" id="KEQ56481.1"/>
    </source>
</evidence>
<gene>
    <name evidence="1" type="ORF">AAA799N04_01066</name>
</gene>
<evidence type="ECO:0000313" key="2">
    <source>
        <dbReference type="Proteomes" id="UP000028059"/>
    </source>
</evidence>
<comment type="caution">
    <text evidence="1">The sequence shown here is derived from an EMBL/GenBank/DDBJ whole genome shotgun (WGS) entry which is preliminary data.</text>
</comment>
<reference evidence="1 2" key="1">
    <citation type="submission" date="2014-06" db="EMBL/GenBank/DDBJ databases">
        <authorList>
            <person name="Ngugi D.K."/>
            <person name="Blom J."/>
            <person name="Alam I."/>
            <person name="Rashid M."/>
            <person name="Ba Alawi W."/>
            <person name="Zhang G."/>
            <person name="Hikmawan T."/>
            <person name="Guan Y."/>
            <person name="Antunes A."/>
            <person name="Siam R."/>
            <person name="ElDorry H."/>
            <person name="Bajic V."/>
            <person name="Stingl U."/>
        </authorList>
    </citation>
    <scope>NUCLEOTIDE SEQUENCE [LARGE SCALE GENOMIC DNA]</scope>
    <source>
        <strain evidence="1">SCGC AAA799-N04</strain>
    </source>
</reference>
<keyword evidence="2" id="KW-1185">Reference proteome</keyword>
<dbReference type="EMBL" id="JOKN01000017">
    <property type="protein sequence ID" value="KEQ56481.1"/>
    <property type="molecule type" value="Genomic_DNA"/>
</dbReference>
<protein>
    <submittedName>
        <fullName evidence="1">Uncharacterized protein</fullName>
    </submittedName>
</protein>
<name>A0A081RMQ8_9ARCH</name>
<accession>A0A081RMQ8</accession>
<dbReference type="Proteomes" id="UP000028059">
    <property type="component" value="Unassembled WGS sequence"/>
</dbReference>
<sequence>MIKLVRRVTVTLDDELIKKIYNIQAKEITKSQKHISFSNVINLQLKRALR</sequence>